<dbReference type="PRINTS" id="PR00096">
    <property type="entry name" value="GATASE"/>
</dbReference>
<dbReference type="PRINTS" id="PR00097">
    <property type="entry name" value="ANTSNTHASEII"/>
</dbReference>
<evidence type="ECO:0000256" key="3">
    <source>
        <dbReference type="ARBA" id="ARBA00023239"/>
    </source>
</evidence>
<organism evidence="6 7">
    <name type="scientific">Allosphingosinicella deserti</name>
    <dbReference type="NCBI Taxonomy" id="2116704"/>
    <lineage>
        <taxon>Bacteria</taxon>
        <taxon>Pseudomonadati</taxon>
        <taxon>Pseudomonadota</taxon>
        <taxon>Alphaproteobacteria</taxon>
        <taxon>Sphingomonadales</taxon>
        <taxon>Sphingomonadaceae</taxon>
        <taxon>Allosphingosinicella</taxon>
    </lineage>
</organism>
<dbReference type="InterPro" id="IPR006221">
    <property type="entry name" value="TrpG/PapA_dom"/>
</dbReference>
<protein>
    <recommendedName>
        <fullName evidence="1">anthranilate synthase</fullName>
        <ecNumber evidence="1">4.1.3.27</ecNumber>
    </recommendedName>
</protein>
<keyword evidence="2" id="KW-0315">Glutamine amidotransferase</keyword>
<comment type="catalytic activity">
    <reaction evidence="4">
        <text>chorismate + L-glutamine = anthranilate + pyruvate + L-glutamate + H(+)</text>
        <dbReference type="Rhea" id="RHEA:21732"/>
        <dbReference type="ChEBI" id="CHEBI:15361"/>
        <dbReference type="ChEBI" id="CHEBI:15378"/>
        <dbReference type="ChEBI" id="CHEBI:16567"/>
        <dbReference type="ChEBI" id="CHEBI:29748"/>
        <dbReference type="ChEBI" id="CHEBI:29985"/>
        <dbReference type="ChEBI" id="CHEBI:58359"/>
        <dbReference type="EC" id="4.1.3.27"/>
    </reaction>
</comment>
<name>A0A2P7QGL5_9SPHN</name>
<dbReference type="OrthoDB" id="9803598at2"/>
<dbReference type="Proteomes" id="UP000241167">
    <property type="component" value="Unassembled WGS sequence"/>
</dbReference>
<accession>A0A2P7QGL5</accession>
<proteinExistence type="predicted"/>
<evidence type="ECO:0000259" key="5">
    <source>
        <dbReference type="Pfam" id="PF00117"/>
    </source>
</evidence>
<reference evidence="6 7" key="1">
    <citation type="submission" date="2018-03" db="EMBL/GenBank/DDBJ databases">
        <title>The draft genome of Sphingosinicella sp. GL-C-18.</title>
        <authorList>
            <person name="Liu L."/>
            <person name="Li L."/>
            <person name="Liang L."/>
            <person name="Zhang X."/>
            <person name="Wang T."/>
        </authorList>
    </citation>
    <scope>NUCLEOTIDE SEQUENCE [LARGE SCALE GENOMIC DNA]</scope>
    <source>
        <strain evidence="6 7">GL-C-18</strain>
    </source>
</reference>
<evidence type="ECO:0000256" key="2">
    <source>
        <dbReference type="ARBA" id="ARBA00022962"/>
    </source>
</evidence>
<sequence>MTASVLMIDNLDSFTFNLVEAIERLGAKVRVLRNSIPAADALAAAEQSGSHLILSPGPGRPEDAGCCLELLALAKGRVPVLGVCLGHQAMVLEAGGDVDRAPAPVHGKTSVLVHDGQGPFEGIDGPVQIGRYHSLCTRNIPGRFTVHAETEGMAMAISDDAALQTGLQFHPESILTPLGNRILANILLRPAPVRQQAA</sequence>
<dbReference type="InterPro" id="IPR050472">
    <property type="entry name" value="Anth_synth/Amidotransfase"/>
</dbReference>
<feature type="domain" description="Glutamine amidotransferase" evidence="5">
    <location>
        <begin position="6"/>
        <end position="188"/>
    </location>
</feature>
<dbReference type="Gene3D" id="3.40.50.880">
    <property type="match status" value="1"/>
</dbReference>
<gene>
    <name evidence="6" type="ORF">C7I55_23965</name>
</gene>
<keyword evidence="3" id="KW-0456">Lyase</keyword>
<dbReference type="FunFam" id="3.40.50.880:FF:000003">
    <property type="entry name" value="Anthranilate synthase component II"/>
    <property type="match status" value="1"/>
</dbReference>
<comment type="caution">
    <text evidence="6">The sequence shown here is derived from an EMBL/GenBank/DDBJ whole genome shotgun (WGS) entry which is preliminary data.</text>
</comment>
<dbReference type="CDD" id="cd01743">
    <property type="entry name" value="GATase1_Anthranilate_Synthase"/>
    <property type="match status" value="1"/>
</dbReference>
<evidence type="ECO:0000313" key="7">
    <source>
        <dbReference type="Proteomes" id="UP000241167"/>
    </source>
</evidence>
<dbReference type="GO" id="GO:0000162">
    <property type="term" value="P:L-tryptophan biosynthetic process"/>
    <property type="evidence" value="ECO:0007669"/>
    <property type="project" value="TreeGrafter"/>
</dbReference>
<dbReference type="GO" id="GO:0002047">
    <property type="term" value="P:phenazine biosynthetic process"/>
    <property type="evidence" value="ECO:0007669"/>
    <property type="project" value="TreeGrafter"/>
</dbReference>
<dbReference type="AlphaFoldDB" id="A0A2P7QGL5"/>
<dbReference type="PANTHER" id="PTHR43418:SF2">
    <property type="entry name" value="BIFUNCTIONAL PROTEIN TRPGD"/>
    <property type="match status" value="1"/>
</dbReference>
<dbReference type="EMBL" id="PXYI01000010">
    <property type="protein sequence ID" value="PSJ37121.1"/>
    <property type="molecule type" value="Genomic_DNA"/>
</dbReference>
<keyword evidence="7" id="KW-1185">Reference proteome</keyword>
<dbReference type="EC" id="4.1.3.27" evidence="1"/>
<dbReference type="NCBIfam" id="TIGR00566">
    <property type="entry name" value="trpG_papA"/>
    <property type="match status" value="1"/>
</dbReference>
<dbReference type="SUPFAM" id="SSF52317">
    <property type="entry name" value="Class I glutamine amidotransferase-like"/>
    <property type="match status" value="1"/>
</dbReference>
<dbReference type="InterPro" id="IPR029062">
    <property type="entry name" value="Class_I_gatase-like"/>
</dbReference>
<dbReference type="InterPro" id="IPR017926">
    <property type="entry name" value="GATASE"/>
</dbReference>
<dbReference type="GO" id="GO:0005829">
    <property type="term" value="C:cytosol"/>
    <property type="evidence" value="ECO:0007669"/>
    <property type="project" value="TreeGrafter"/>
</dbReference>
<evidence type="ECO:0000256" key="4">
    <source>
        <dbReference type="ARBA" id="ARBA00047683"/>
    </source>
</evidence>
<dbReference type="GO" id="GO:0004049">
    <property type="term" value="F:anthranilate synthase activity"/>
    <property type="evidence" value="ECO:0007669"/>
    <property type="project" value="UniProtKB-EC"/>
</dbReference>
<dbReference type="GO" id="GO:0004048">
    <property type="term" value="F:anthranilate phosphoribosyltransferase activity"/>
    <property type="evidence" value="ECO:0007669"/>
    <property type="project" value="TreeGrafter"/>
</dbReference>
<dbReference type="PROSITE" id="PS51273">
    <property type="entry name" value="GATASE_TYPE_1"/>
    <property type="match status" value="1"/>
</dbReference>
<dbReference type="RefSeq" id="WP_106515562.1">
    <property type="nucleotide sequence ID" value="NZ_PXYI01000010.1"/>
</dbReference>
<dbReference type="PRINTS" id="PR00099">
    <property type="entry name" value="CPSGATASE"/>
</dbReference>
<evidence type="ECO:0000313" key="6">
    <source>
        <dbReference type="EMBL" id="PSJ37121.1"/>
    </source>
</evidence>
<dbReference type="PANTHER" id="PTHR43418">
    <property type="entry name" value="MULTIFUNCTIONAL TRYPTOPHAN BIOSYNTHESIS PROTEIN-RELATED"/>
    <property type="match status" value="1"/>
</dbReference>
<evidence type="ECO:0000256" key="1">
    <source>
        <dbReference type="ARBA" id="ARBA00012266"/>
    </source>
</evidence>
<dbReference type="Pfam" id="PF00117">
    <property type="entry name" value="GATase"/>
    <property type="match status" value="1"/>
</dbReference>